<proteinExistence type="inferred from homology"/>
<dbReference type="Pfam" id="PF13460">
    <property type="entry name" value="NAD_binding_10"/>
    <property type="match status" value="1"/>
</dbReference>
<dbReference type="InterPro" id="IPR051606">
    <property type="entry name" value="Polyketide_Oxido-like"/>
</dbReference>
<feature type="domain" description="NAD(P)-binding" evidence="2">
    <location>
        <begin position="10"/>
        <end position="182"/>
    </location>
</feature>
<keyword evidence="4" id="KW-1185">Reference proteome</keyword>
<organism evidence="3 4">
    <name type="scientific">Colletotrichum karsti</name>
    <dbReference type="NCBI Taxonomy" id="1095194"/>
    <lineage>
        <taxon>Eukaryota</taxon>
        <taxon>Fungi</taxon>
        <taxon>Dikarya</taxon>
        <taxon>Ascomycota</taxon>
        <taxon>Pezizomycotina</taxon>
        <taxon>Sordariomycetes</taxon>
        <taxon>Hypocreomycetidae</taxon>
        <taxon>Glomerellales</taxon>
        <taxon>Glomerellaceae</taxon>
        <taxon>Colletotrichum</taxon>
        <taxon>Colletotrichum boninense species complex</taxon>
    </lineage>
</organism>
<dbReference type="InterPro" id="IPR016040">
    <property type="entry name" value="NAD(P)-bd_dom"/>
</dbReference>
<dbReference type="Proteomes" id="UP000781932">
    <property type="component" value="Unassembled WGS sequence"/>
</dbReference>
<protein>
    <recommendedName>
        <fullName evidence="2">NAD(P)-binding domain-containing protein</fullName>
    </recommendedName>
</protein>
<evidence type="ECO:0000259" key="2">
    <source>
        <dbReference type="Pfam" id="PF13460"/>
    </source>
</evidence>
<dbReference type="PANTHER" id="PTHR43355:SF2">
    <property type="entry name" value="FLAVIN REDUCTASE (NADPH)"/>
    <property type="match status" value="1"/>
</dbReference>
<name>A0A9P6I1T0_9PEZI</name>
<comment type="caution">
    <text evidence="3">The sequence shown here is derived from an EMBL/GenBank/DDBJ whole genome shotgun (WGS) entry which is preliminary data.</text>
</comment>
<dbReference type="AlphaFoldDB" id="A0A9P6I1T0"/>
<dbReference type="SUPFAM" id="SSF51735">
    <property type="entry name" value="NAD(P)-binding Rossmann-fold domains"/>
    <property type="match status" value="1"/>
</dbReference>
<dbReference type="PANTHER" id="PTHR43355">
    <property type="entry name" value="FLAVIN REDUCTASE (NADPH)"/>
    <property type="match status" value="1"/>
</dbReference>
<dbReference type="RefSeq" id="XP_038739801.1">
    <property type="nucleotide sequence ID" value="XM_038894900.1"/>
</dbReference>
<reference evidence="3" key="1">
    <citation type="submission" date="2020-03" db="EMBL/GenBank/DDBJ databases">
        <authorList>
            <person name="He L."/>
        </authorList>
    </citation>
    <scope>NUCLEOTIDE SEQUENCE</scope>
    <source>
        <strain evidence="3">CkLH20</strain>
    </source>
</reference>
<dbReference type="InterPro" id="IPR036291">
    <property type="entry name" value="NAD(P)-bd_dom_sf"/>
</dbReference>
<dbReference type="EMBL" id="JAATWM020000055">
    <property type="protein sequence ID" value="KAF9870340.1"/>
    <property type="molecule type" value="Genomic_DNA"/>
</dbReference>
<sequence>MAKDSILVLGGTGPAGICLLRELVFRNLKAVAFARTPSKIPADLTSNPLIKVVKGGMDDAEALSTALSECHTVVSLLGPNASTTLSTGTEYPDMYRTVLSAMRRQGVRRIFAMGTVSIYQPEDETSILRWLMATLVRLAVHKAWLNFISIQKLFEGDREATRDIDWTVYRIGFIQGGGEDAKTWAQERDDGKTFAGPVGASGWGLSQKRAALTRWLVDVAETGAPELIGKMPAVSKLN</sequence>
<reference evidence="3" key="2">
    <citation type="submission" date="2020-11" db="EMBL/GenBank/DDBJ databases">
        <title>Whole genome sequencing of Colletotrichum sp.</title>
        <authorList>
            <person name="Li H."/>
        </authorList>
    </citation>
    <scope>NUCLEOTIDE SEQUENCE</scope>
    <source>
        <strain evidence="3">CkLH20</strain>
    </source>
</reference>
<dbReference type="GeneID" id="62167974"/>
<evidence type="ECO:0000313" key="4">
    <source>
        <dbReference type="Proteomes" id="UP000781932"/>
    </source>
</evidence>
<evidence type="ECO:0000313" key="3">
    <source>
        <dbReference type="EMBL" id="KAF9870340.1"/>
    </source>
</evidence>
<dbReference type="OrthoDB" id="10254221at2759"/>
<comment type="similarity">
    <text evidence="1">Belongs to the avfA family.</text>
</comment>
<dbReference type="Gene3D" id="3.40.50.720">
    <property type="entry name" value="NAD(P)-binding Rossmann-like Domain"/>
    <property type="match status" value="1"/>
</dbReference>
<accession>A0A9P6I1T0</accession>
<gene>
    <name evidence="3" type="ORF">CkaCkLH20_12187</name>
</gene>
<dbReference type="GO" id="GO:0016646">
    <property type="term" value="F:oxidoreductase activity, acting on the CH-NH group of donors, NAD or NADP as acceptor"/>
    <property type="evidence" value="ECO:0007669"/>
    <property type="project" value="TreeGrafter"/>
</dbReference>
<evidence type="ECO:0000256" key="1">
    <source>
        <dbReference type="ARBA" id="ARBA00038376"/>
    </source>
</evidence>